<keyword evidence="5" id="KW-0552">Olfaction</keyword>
<feature type="transmembrane region" description="Helical" evidence="11">
    <location>
        <begin position="201"/>
        <end position="223"/>
    </location>
</feature>
<evidence type="ECO:0000256" key="10">
    <source>
        <dbReference type="ARBA" id="ARBA00023224"/>
    </source>
</evidence>
<dbReference type="FunCoup" id="L8Y4Y4">
    <property type="interactions" value="526"/>
</dbReference>
<feature type="transmembrane region" description="Helical" evidence="11">
    <location>
        <begin position="264"/>
        <end position="285"/>
    </location>
</feature>
<dbReference type="OrthoDB" id="5975390at2759"/>
<dbReference type="Proteomes" id="UP000011518">
    <property type="component" value="Unassembled WGS sequence"/>
</dbReference>
<dbReference type="PANTHER" id="PTHR26453">
    <property type="entry name" value="OLFACTORY RECEPTOR"/>
    <property type="match status" value="1"/>
</dbReference>
<comment type="subcellular location">
    <subcellularLocation>
        <location evidence="1">Cell membrane</location>
        <topology evidence="1">Multi-pass membrane protein</topology>
    </subcellularLocation>
</comment>
<dbReference type="STRING" id="246437.L8Y4Y4"/>
<organism evidence="13 14">
    <name type="scientific">Tupaia chinensis</name>
    <name type="common">Chinese tree shrew</name>
    <name type="synonym">Tupaia belangeri chinensis</name>
    <dbReference type="NCBI Taxonomy" id="246437"/>
    <lineage>
        <taxon>Eukaryota</taxon>
        <taxon>Metazoa</taxon>
        <taxon>Chordata</taxon>
        <taxon>Craniata</taxon>
        <taxon>Vertebrata</taxon>
        <taxon>Euteleostomi</taxon>
        <taxon>Mammalia</taxon>
        <taxon>Eutheria</taxon>
        <taxon>Euarchontoglires</taxon>
        <taxon>Scandentia</taxon>
        <taxon>Tupaiidae</taxon>
        <taxon>Tupaia</taxon>
    </lineage>
</organism>
<reference evidence="14" key="1">
    <citation type="submission" date="2012-07" db="EMBL/GenBank/DDBJ databases">
        <title>Genome of the Chinese tree shrew, a rising model animal genetically related to primates.</title>
        <authorList>
            <person name="Zhang G."/>
            <person name="Fan Y."/>
            <person name="Yao Y."/>
            <person name="Huang Z."/>
        </authorList>
    </citation>
    <scope>NUCLEOTIDE SEQUENCE [LARGE SCALE GENOMIC DNA]</scope>
</reference>
<proteinExistence type="predicted"/>
<dbReference type="FunFam" id="1.20.1070.10:FF:000001">
    <property type="entry name" value="Olfactory receptor"/>
    <property type="match status" value="1"/>
</dbReference>
<dbReference type="Gene3D" id="1.20.1070.10">
    <property type="entry name" value="Rhodopsin 7-helix transmembrane proteins"/>
    <property type="match status" value="1"/>
</dbReference>
<evidence type="ECO:0000256" key="1">
    <source>
        <dbReference type="ARBA" id="ARBA00004651"/>
    </source>
</evidence>
<evidence type="ECO:0000256" key="7">
    <source>
        <dbReference type="ARBA" id="ARBA00023040"/>
    </source>
</evidence>
<evidence type="ECO:0000256" key="5">
    <source>
        <dbReference type="ARBA" id="ARBA00022725"/>
    </source>
</evidence>
<keyword evidence="8 11" id="KW-0472">Membrane</keyword>
<evidence type="ECO:0000256" key="4">
    <source>
        <dbReference type="ARBA" id="ARBA00022692"/>
    </source>
</evidence>
<dbReference type="InterPro" id="IPR000725">
    <property type="entry name" value="Olfact_rcpt"/>
</dbReference>
<dbReference type="SUPFAM" id="SSF81321">
    <property type="entry name" value="Family A G protein-coupled receptor-like"/>
    <property type="match status" value="1"/>
</dbReference>
<evidence type="ECO:0000256" key="2">
    <source>
        <dbReference type="ARBA" id="ARBA00022475"/>
    </source>
</evidence>
<keyword evidence="10" id="KW-0807">Transducer</keyword>
<dbReference type="GO" id="GO:0004984">
    <property type="term" value="F:olfactory receptor activity"/>
    <property type="evidence" value="ECO:0007669"/>
    <property type="project" value="InterPro"/>
</dbReference>
<keyword evidence="4 11" id="KW-0812">Transmembrane</keyword>
<evidence type="ECO:0000256" key="11">
    <source>
        <dbReference type="SAM" id="Phobius"/>
    </source>
</evidence>
<evidence type="ECO:0000256" key="6">
    <source>
        <dbReference type="ARBA" id="ARBA00022989"/>
    </source>
</evidence>
<dbReference type="PROSITE" id="PS51257">
    <property type="entry name" value="PROKAR_LIPOPROTEIN"/>
    <property type="match status" value="1"/>
</dbReference>
<dbReference type="KEGG" id="tup:102479474"/>
<sequence>MRNHTMVTEFILLGIPKTEGLETTLLFLFSSIYSCTLLGNVLILTVILSSSQLHTPMYFFLGNLSILDLAFSSTTAPKMLLNLSGQSQRISFQGCATQLFFHHFLGCTECFLYTVMALDRYVAICDPLKYTVIMNPRVCSILATGSWLGGSAQAITLSSLTFQLPYCGSNEVAYFFCDVPAVLPLACEDTSVAQRVGFTNVGLLAFTCLFLIFVSYIRIGVSISRIRSAEGRHRAFSTCSAHLAAILCAYGPVIIIFLEPNPSPLFGATIQIFNTLVSPMLNPFIYSLRNKDVKSALHNIFTKTGFVVKNT</sequence>
<keyword evidence="9 13" id="KW-0675">Receptor</keyword>
<evidence type="ECO:0000313" key="13">
    <source>
        <dbReference type="EMBL" id="ELV10109.1"/>
    </source>
</evidence>
<reference evidence="14" key="2">
    <citation type="journal article" date="2013" name="Nat. Commun.">
        <title>Genome of the Chinese tree shrew.</title>
        <authorList>
            <person name="Fan Y."/>
            <person name="Huang Z.Y."/>
            <person name="Cao C.C."/>
            <person name="Chen C.S."/>
            <person name="Chen Y.X."/>
            <person name="Fan D.D."/>
            <person name="He J."/>
            <person name="Hou H.L."/>
            <person name="Hu L."/>
            <person name="Hu X.T."/>
            <person name="Jiang X.T."/>
            <person name="Lai R."/>
            <person name="Lang Y.S."/>
            <person name="Liang B."/>
            <person name="Liao S.G."/>
            <person name="Mu D."/>
            <person name="Ma Y.Y."/>
            <person name="Niu Y.Y."/>
            <person name="Sun X.Q."/>
            <person name="Xia J.Q."/>
            <person name="Xiao J."/>
            <person name="Xiong Z.Q."/>
            <person name="Xu L."/>
            <person name="Yang L."/>
            <person name="Zhang Y."/>
            <person name="Zhao W."/>
            <person name="Zhao X.D."/>
            <person name="Zheng Y.T."/>
            <person name="Zhou J.M."/>
            <person name="Zhu Y.B."/>
            <person name="Zhang G.J."/>
            <person name="Wang J."/>
            <person name="Yao Y.G."/>
        </authorList>
    </citation>
    <scope>NUCLEOTIDE SEQUENCE [LARGE SCALE GENOMIC DNA]</scope>
</reference>
<dbReference type="PRINTS" id="PR00245">
    <property type="entry name" value="OLFACTORYR"/>
</dbReference>
<dbReference type="InParanoid" id="L8Y4Y4"/>
<feature type="domain" description="G-protein coupled receptors family 1 profile" evidence="12">
    <location>
        <begin position="39"/>
        <end position="286"/>
    </location>
</feature>
<dbReference type="InterPro" id="IPR000276">
    <property type="entry name" value="GPCR_Rhodpsn"/>
</dbReference>
<evidence type="ECO:0000259" key="12">
    <source>
        <dbReference type="PROSITE" id="PS50262"/>
    </source>
</evidence>
<evidence type="ECO:0000313" key="14">
    <source>
        <dbReference type="Proteomes" id="UP000011518"/>
    </source>
</evidence>
<keyword evidence="14" id="KW-1185">Reference proteome</keyword>
<gene>
    <name evidence="13" type="ORF">TREES_T100017464</name>
</gene>
<name>L8Y4Y4_TUPCH</name>
<keyword evidence="2" id="KW-1003">Cell membrane</keyword>
<keyword evidence="6 11" id="KW-1133">Transmembrane helix</keyword>
<dbReference type="GO" id="GO:0004930">
    <property type="term" value="F:G protein-coupled receptor activity"/>
    <property type="evidence" value="ECO:0007669"/>
    <property type="project" value="UniProtKB-KW"/>
</dbReference>
<dbReference type="EMBL" id="KB368777">
    <property type="protein sequence ID" value="ELV10109.1"/>
    <property type="molecule type" value="Genomic_DNA"/>
</dbReference>
<accession>L8Y4Y4</accession>
<evidence type="ECO:0000256" key="8">
    <source>
        <dbReference type="ARBA" id="ARBA00023136"/>
    </source>
</evidence>
<keyword evidence="3" id="KW-0716">Sensory transduction</keyword>
<feature type="transmembrane region" description="Helical" evidence="11">
    <location>
        <begin position="25"/>
        <end position="48"/>
    </location>
</feature>
<feature type="transmembrane region" description="Helical" evidence="11">
    <location>
        <begin position="235"/>
        <end position="258"/>
    </location>
</feature>
<keyword evidence="7" id="KW-0297">G-protein coupled receptor</keyword>
<dbReference type="InterPro" id="IPR017452">
    <property type="entry name" value="GPCR_Rhodpsn_7TM"/>
</dbReference>
<evidence type="ECO:0000256" key="3">
    <source>
        <dbReference type="ARBA" id="ARBA00022606"/>
    </source>
</evidence>
<dbReference type="PRINTS" id="PR00237">
    <property type="entry name" value="GPCRRHODOPSN"/>
</dbReference>
<dbReference type="eggNOG" id="ENOG502SH9P">
    <property type="taxonomic scope" value="Eukaryota"/>
</dbReference>
<dbReference type="AlphaFoldDB" id="L8Y4Y4"/>
<dbReference type="GO" id="GO:0005886">
    <property type="term" value="C:plasma membrane"/>
    <property type="evidence" value="ECO:0007669"/>
    <property type="project" value="UniProtKB-SubCell"/>
</dbReference>
<dbReference type="PROSITE" id="PS50262">
    <property type="entry name" value="G_PROTEIN_RECEP_F1_2"/>
    <property type="match status" value="1"/>
</dbReference>
<evidence type="ECO:0000256" key="9">
    <source>
        <dbReference type="ARBA" id="ARBA00023170"/>
    </source>
</evidence>
<dbReference type="Pfam" id="PF13853">
    <property type="entry name" value="7tm_4"/>
    <property type="match status" value="1"/>
</dbReference>
<protein>
    <submittedName>
        <fullName evidence="13">Putative olfactory receptor 10D4</fullName>
    </submittedName>
</protein>